<dbReference type="AlphaFoldDB" id="A0AAD2HBB5"/>
<feature type="transmembrane region" description="Helical" evidence="4">
    <location>
        <begin position="377"/>
        <end position="402"/>
    </location>
</feature>
<dbReference type="SUPFAM" id="SSF103473">
    <property type="entry name" value="MFS general substrate transporter"/>
    <property type="match status" value="1"/>
</dbReference>
<dbReference type="GO" id="GO:0016020">
    <property type="term" value="C:membrane"/>
    <property type="evidence" value="ECO:0007669"/>
    <property type="project" value="UniProtKB-SubCell"/>
</dbReference>
<dbReference type="InterPro" id="IPR011701">
    <property type="entry name" value="MFS"/>
</dbReference>
<evidence type="ECO:0000256" key="1">
    <source>
        <dbReference type="ARBA" id="ARBA00004141"/>
    </source>
</evidence>
<keyword evidence="4" id="KW-1133">Transmembrane helix</keyword>
<comment type="similarity">
    <text evidence="2">Belongs to the major facilitator superfamily. Monocarboxylate porter (TC 2.A.1.13) family.</text>
</comment>
<feature type="transmembrane region" description="Helical" evidence="4">
    <location>
        <begin position="174"/>
        <end position="197"/>
    </location>
</feature>
<protein>
    <recommendedName>
        <fullName evidence="7">MFS general substrate transporter</fullName>
    </recommendedName>
</protein>
<name>A0AAD2HBB5_9AGAR</name>
<evidence type="ECO:0000256" key="4">
    <source>
        <dbReference type="SAM" id="Phobius"/>
    </source>
</evidence>
<keyword evidence="4" id="KW-0812">Transmembrane</keyword>
<sequence length="515" mass="55450">MIRIPCGETHGEYFFTEVSQIQRQGTLPLSLFLSLLSHRVGFTAMAAPAHADEKQGMAESKGGAASEREMVAFPEGGMQAWATVFGVFIIQFCGFGYSTAFGVFQDFYVRDYLSESSASAISWIGSMNGFLGVASGLLAGPLYDRGHFRLLIYSGCALQAVSIFLLSVCQKQQLYQIFLTQGVLNGLGVGIAYIPSVAVISHYFQRKQALVMALVAVGSPLGALAHPILLNNTLHTSLGFANSVRISAGINTFLLLVACALVQPRLKAMPEAGNVPIFIGRMRRDWGYICATIAMPLFSVAFWYPLFFIQLDAVTHGMSQNFAFYALVIFNGAASVGRLAAGPLASWIGILEIVTFSAFMGSVLIFGMISLKTVVSVVMISIVDGFFAGVVNALLPPMLAYLTDDPAEVGLRMGVSFSIEGIAELVGPPINGALLGSTLAAYQWWKPAVFSGISGLAGAFLFLMSVVFDRKKHRLLKLEKSRRFAQENSTRPLEPTGNEHQFPVERDGVGAVGQA</sequence>
<dbReference type="EMBL" id="CAVNYO010000174">
    <property type="protein sequence ID" value="CAK5271609.1"/>
    <property type="molecule type" value="Genomic_DNA"/>
</dbReference>
<evidence type="ECO:0000256" key="3">
    <source>
        <dbReference type="SAM" id="MobiDB-lite"/>
    </source>
</evidence>
<feature type="transmembrane region" description="Helical" evidence="4">
    <location>
        <begin position="286"/>
        <end position="310"/>
    </location>
</feature>
<feature type="transmembrane region" description="Helical" evidence="4">
    <location>
        <begin position="80"/>
        <end position="100"/>
    </location>
</feature>
<feature type="transmembrane region" description="Helical" evidence="4">
    <location>
        <begin position="348"/>
        <end position="371"/>
    </location>
</feature>
<dbReference type="PANTHER" id="PTHR11360">
    <property type="entry name" value="MONOCARBOXYLATE TRANSPORTER"/>
    <property type="match status" value="1"/>
</dbReference>
<keyword evidence="4" id="KW-0472">Membrane</keyword>
<comment type="subcellular location">
    <subcellularLocation>
        <location evidence="1">Membrane</location>
        <topology evidence="1">Multi-pass membrane protein</topology>
    </subcellularLocation>
</comment>
<feature type="transmembrane region" description="Helical" evidence="4">
    <location>
        <begin position="248"/>
        <end position="266"/>
    </location>
</feature>
<dbReference type="GO" id="GO:0022857">
    <property type="term" value="F:transmembrane transporter activity"/>
    <property type="evidence" value="ECO:0007669"/>
    <property type="project" value="InterPro"/>
</dbReference>
<dbReference type="InterPro" id="IPR050327">
    <property type="entry name" value="Proton-linked_MCT"/>
</dbReference>
<evidence type="ECO:0000313" key="6">
    <source>
        <dbReference type="Proteomes" id="UP001295794"/>
    </source>
</evidence>
<proteinExistence type="inferred from homology"/>
<dbReference type="PANTHER" id="PTHR11360:SF319">
    <property type="entry name" value="MAJOR FACILITATOR SUPERFAMILY (MFS) PROFILE DOMAIN-CONTAINING PROTEIN"/>
    <property type="match status" value="1"/>
</dbReference>
<feature type="transmembrane region" description="Helical" evidence="4">
    <location>
        <begin position="322"/>
        <end position="341"/>
    </location>
</feature>
<evidence type="ECO:0000313" key="5">
    <source>
        <dbReference type="EMBL" id="CAK5271609.1"/>
    </source>
</evidence>
<gene>
    <name evidence="5" type="ORF">MYCIT1_LOCUS16789</name>
</gene>
<accession>A0AAD2HBB5</accession>
<feature type="transmembrane region" description="Helical" evidence="4">
    <location>
        <begin position="150"/>
        <end position="168"/>
    </location>
</feature>
<dbReference type="InterPro" id="IPR036259">
    <property type="entry name" value="MFS_trans_sf"/>
</dbReference>
<evidence type="ECO:0008006" key="7">
    <source>
        <dbReference type="Google" id="ProtNLM"/>
    </source>
</evidence>
<keyword evidence="6" id="KW-1185">Reference proteome</keyword>
<reference evidence="5" key="1">
    <citation type="submission" date="2023-11" db="EMBL/GenBank/DDBJ databases">
        <authorList>
            <person name="De Vega J J."/>
            <person name="De Vega J J."/>
        </authorList>
    </citation>
    <scope>NUCLEOTIDE SEQUENCE</scope>
</reference>
<evidence type="ECO:0000256" key="2">
    <source>
        <dbReference type="ARBA" id="ARBA00006727"/>
    </source>
</evidence>
<feature type="region of interest" description="Disordered" evidence="3">
    <location>
        <begin position="486"/>
        <end position="515"/>
    </location>
</feature>
<feature type="transmembrane region" description="Helical" evidence="4">
    <location>
        <begin position="209"/>
        <end position="228"/>
    </location>
</feature>
<feature type="transmembrane region" description="Helical" evidence="4">
    <location>
        <begin position="448"/>
        <end position="468"/>
    </location>
</feature>
<organism evidence="5 6">
    <name type="scientific">Mycena citricolor</name>
    <dbReference type="NCBI Taxonomy" id="2018698"/>
    <lineage>
        <taxon>Eukaryota</taxon>
        <taxon>Fungi</taxon>
        <taxon>Dikarya</taxon>
        <taxon>Basidiomycota</taxon>
        <taxon>Agaricomycotina</taxon>
        <taxon>Agaricomycetes</taxon>
        <taxon>Agaricomycetidae</taxon>
        <taxon>Agaricales</taxon>
        <taxon>Marasmiineae</taxon>
        <taxon>Mycenaceae</taxon>
        <taxon>Mycena</taxon>
    </lineage>
</organism>
<feature type="transmembrane region" description="Helical" evidence="4">
    <location>
        <begin position="120"/>
        <end position="143"/>
    </location>
</feature>
<dbReference type="Proteomes" id="UP001295794">
    <property type="component" value="Unassembled WGS sequence"/>
</dbReference>
<dbReference type="Gene3D" id="1.20.1250.20">
    <property type="entry name" value="MFS general substrate transporter like domains"/>
    <property type="match status" value="2"/>
</dbReference>
<dbReference type="Pfam" id="PF07690">
    <property type="entry name" value="MFS_1"/>
    <property type="match status" value="1"/>
</dbReference>
<comment type="caution">
    <text evidence="5">The sequence shown here is derived from an EMBL/GenBank/DDBJ whole genome shotgun (WGS) entry which is preliminary data.</text>
</comment>